<dbReference type="InterPro" id="IPR011006">
    <property type="entry name" value="CheY-like_superfamily"/>
</dbReference>
<dbReference type="SMART" id="SM00448">
    <property type="entry name" value="REC"/>
    <property type="match status" value="1"/>
</dbReference>
<dbReference type="GO" id="GO:0000160">
    <property type="term" value="P:phosphorelay signal transduction system"/>
    <property type="evidence" value="ECO:0007669"/>
    <property type="project" value="InterPro"/>
</dbReference>
<evidence type="ECO:0000313" key="3">
    <source>
        <dbReference type="EMBL" id="NEJ72718.1"/>
    </source>
</evidence>
<dbReference type="NCBIfam" id="NF009972">
    <property type="entry name" value="PRK13435.1-3"/>
    <property type="match status" value="1"/>
</dbReference>
<dbReference type="Gene3D" id="3.40.50.2300">
    <property type="match status" value="1"/>
</dbReference>
<keyword evidence="1" id="KW-0597">Phosphoprotein</keyword>
<organism evidence="3 4">
    <name type="scientific">Rhizobium phaseoli</name>
    <dbReference type="NCBI Taxonomy" id="396"/>
    <lineage>
        <taxon>Bacteria</taxon>
        <taxon>Pseudomonadati</taxon>
        <taxon>Pseudomonadota</taxon>
        <taxon>Alphaproteobacteria</taxon>
        <taxon>Hyphomicrobiales</taxon>
        <taxon>Rhizobiaceae</taxon>
        <taxon>Rhizobium/Agrobacterium group</taxon>
        <taxon>Rhizobium</taxon>
    </lineage>
</organism>
<dbReference type="SUPFAM" id="SSF52172">
    <property type="entry name" value="CheY-like"/>
    <property type="match status" value="1"/>
</dbReference>
<dbReference type="Pfam" id="PF00072">
    <property type="entry name" value="Response_reg"/>
    <property type="match status" value="1"/>
</dbReference>
<reference evidence="3 4" key="1">
    <citation type="submission" date="2019-12" db="EMBL/GenBank/DDBJ databases">
        <title>Rhizobium genotypes associated with high levels of biological nitrogen fixation by grain legumes in a temperate-maritime cropping system.</title>
        <authorList>
            <person name="Maluk M."/>
            <person name="Francesc Ferrando Molina F."/>
            <person name="Lopez Del Egido L."/>
            <person name="Lafos M."/>
            <person name="Langarica-Fuentes A."/>
            <person name="Gebre Yohannes G."/>
            <person name="Young M.W."/>
            <person name="Martin P."/>
            <person name="Gantlett R."/>
            <person name="Kenicer G."/>
            <person name="Hawes C."/>
            <person name="Begg G.S."/>
            <person name="Quilliam R.S."/>
            <person name="Squire G.R."/>
            <person name="Poole P.S."/>
            <person name="Young P.W."/>
            <person name="Iannetta P.M."/>
            <person name="James E.K."/>
        </authorList>
    </citation>
    <scope>NUCLEOTIDE SEQUENCE [LARGE SCALE GENOMIC DNA]</scope>
    <source>
        <strain evidence="3 4">JHI366</strain>
    </source>
</reference>
<dbReference type="Proteomes" id="UP000471753">
    <property type="component" value="Unassembled WGS sequence"/>
</dbReference>
<protein>
    <submittedName>
        <fullName evidence="3">Response regulator</fullName>
    </submittedName>
</protein>
<name>A0A7K3UIV6_9HYPH</name>
<accession>A0A7K3UIV6</accession>
<proteinExistence type="predicted"/>
<feature type="modified residue" description="4-aspartylphosphate" evidence="1">
    <location>
        <position position="66"/>
    </location>
</feature>
<sequence length="148" mass="15914">MATNVVRRWQRDDLMRQRVLIVEDEFLIALDLGATVEDMGMQVAGLASDREQALRLAPLADIAFVDVNLADGPTGPEIGRRLAQEHGIAVVFMTGNPEVVADGVKGAVGVVQKPVMPSVVQQLVKYLAARRVGMFAVVPSQMTVFAGS</sequence>
<dbReference type="InterPro" id="IPR001789">
    <property type="entry name" value="Sig_transdc_resp-reg_receiver"/>
</dbReference>
<feature type="domain" description="Response regulatory" evidence="2">
    <location>
        <begin position="18"/>
        <end position="128"/>
    </location>
</feature>
<evidence type="ECO:0000313" key="4">
    <source>
        <dbReference type="Proteomes" id="UP000471753"/>
    </source>
</evidence>
<evidence type="ECO:0000256" key="1">
    <source>
        <dbReference type="PROSITE-ProRule" id="PRU00169"/>
    </source>
</evidence>
<dbReference type="PROSITE" id="PS50110">
    <property type="entry name" value="RESPONSE_REGULATORY"/>
    <property type="match status" value="1"/>
</dbReference>
<gene>
    <name evidence="3" type="ORF">GR197_19615</name>
</gene>
<dbReference type="EMBL" id="WUFT01000012">
    <property type="protein sequence ID" value="NEJ72718.1"/>
    <property type="molecule type" value="Genomic_DNA"/>
</dbReference>
<comment type="caution">
    <text evidence="3">The sequence shown here is derived from an EMBL/GenBank/DDBJ whole genome shotgun (WGS) entry which is preliminary data.</text>
</comment>
<dbReference type="RefSeq" id="WP_164012492.1">
    <property type="nucleotide sequence ID" value="NZ_WUFT01000012.1"/>
</dbReference>
<dbReference type="AlphaFoldDB" id="A0A7K3UIV6"/>
<evidence type="ECO:0000259" key="2">
    <source>
        <dbReference type="PROSITE" id="PS50110"/>
    </source>
</evidence>